<dbReference type="SMART" id="SM00487">
    <property type="entry name" value="DEXDc"/>
    <property type="match status" value="1"/>
</dbReference>
<dbReference type="Pfam" id="PF04851">
    <property type="entry name" value="ResIII"/>
    <property type="match status" value="1"/>
</dbReference>
<dbReference type="Pfam" id="PF00271">
    <property type="entry name" value="Helicase_C"/>
    <property type="match status" value="1"/>
</dbReference>
<keyword evidence="3" id="KW-0347">Helicase</keyword>
<dbReference type="PROSITE" id="PS51194">
    <property type="entry name" value="HELICASE_CTER"/>
    <property type="match status" value="1"/>
</dbReference>
<dbReference type="InterPro" id="IPR039442">
    <property type="entry name" value="Mrr-like_dom"/>
</dbReference>
<organism evidence="7">
    <name type="scientific">viral metagenome</name>
    <dbReference type="NCBI Taxonomy" id="1070528"/>
    <lineage>
        <taxon>unclassified sequences</taxon>
        <taxon>metagenomes</taxon>
        <taxon>organismal metagenomes</taxon>
    </lineage>
</organism>
<dbReference type="InterPro" id="IPR050615">
    <property type="entry name" value="ATP-dep_DNA_Helicase"/>
</dbReference>
<reference evidence="7" key="1">
    <citation type="journal article" date="2020" name="Nature">
        <title>Giant virus diversity and host interactions through global metagenomics.</title>
        <authorList>
            <person name="Schulz F."/>
            <person name="Roux S."/>
            <person name="Paez-Espino D."/>
            <person name="Jungbluth S."/>
            <person name="Walsh D.A."/>
            <person name="Denef V.J."/>
            <person name="McMahon K.D."/>
            <person name="Konstantinidis K.T."/>
            <person name="Eloe-Fadrosh E.A."/>
            <person name="Kyrpides N.C."/>
            <person name="Woyke T."/>
        </authorList>
    </citation>
    <scope>NUCLEOTIDE SEQUENCE</scope>
    <source>
        <strain evidence="7">GVMAG-M-3300023179-2</strain>
    </source>
</reference>
<evidence type="ECO:0000259" key="5">
    <source>
        <dbReference type="PROSITE" id="PS51192"/>
    </source>
</evidence>
<dbReference type="AlphaFoldDB" id="A0A6C0EF59"/>
<proteinExistence type="predicted"/>
<evidence type="ECO:0000256" key="4">
    <source>
        <dbReference type="ARBA" id="ARBA00022840"/>
    </source>
</evidence>
<dbReference type="EMBL" id="MN739804">
    <property type="protein sequence ID" value="QHT26899.1"/>
    <property type="molecule type" value="Genomic_DNA"/>
</dbReference>
<keyword evidence="1" id="KW-0547">Nucleotide-binding</keyword>
<evidence type="ECO:0000256" key="1">
    <source>
        <dbReference type="ARBA" id="ARBA00022741"/>
    </source>
</evidence>
<protein>
    <recommendedName>
        <fullName evidence="8">Helicase ATP-binding domain-containing protein</fullName>
    </recommendedName>
</protein>
<sequence length="716" mass="84594">MSKIDKGTIYEEYICNYINNSKNNNITAYLWKDVPDFILFNAKLIDNIDDCRINRETCKNYIHDIGIDIIQINNDTNKISFIQCKNYEGSLCIKDLAGYFAIMAQSEHYDKEGIIYTSNNKYSYNLMKVCKGRTHTFIHLPIENNIIIPKNLFVPYTYQLECVEKFNEYYSKSENNSAILQMPCGCGKTFTSFLISENYNIIIIISPLKQHTEQNILNFKKYNKCLRPQEKEEIKSIIVDSEGTRNLNYIIDKIKKYNNIIIGSTYKSCDIIVEIIKKYKNAFIIIDEFHNLSCNNIINDEDNINKIIKSENKKLFMSATPRIYELEDNTQCDSNFNIENILGKIVYKMDFNYAITNNYISNYEIFLPVHDEDNYNQLLDQIKISEYDDLLIKKVLYYFESIKILGKLKTIIYFNSHEHINIFIKCFNEVNNYYNYKYNIDSIICSDTKNNRIKKLEEFNNSENISILCSVGILDECIDIPSCDSVYITYNCVSKIRIIQRISRSLRKHNNKIAKILIWCENINTLNPIISAIKEIDDDIIKKIKYINYNNKILSLDEKNNIQKYNKYKNHDYINNIVKYTNDKINNLNENSDNNNFCELLKIHTDIDDKFIDLFLINFKNNNKFDIKDIDVAKYLDIELKTLRKRLNNTFSKSINYIENVDYIKLKTGKTTAVVYMLNYQCFERLTISGDTQKSEIIREYFTKISNFMYEYNKLI</sequence>
<accession>A0A6C0EF59</accession>
<evidence type="ECO:0000256" key="2">
    <source>
        <dbReference type="ARBA" id="ARBA00022801"/>
    </source>
</evidence>
<keyword evidence="2" id="KW-0378">Hydrolase</keyword>
<dbReference type="InterPro" id="IPR014001">
    <property type="entry name" value="Helicase_ATP-bd"/>
</dbReference>
<dbReference type="Pfam" id="PF13156">
    <property type="entry name" value="Mrr_cat_2"/>
    <property type="match status" value="1"/>
</dbReference>
<dbReference type="GO" id="GO:0004386">
    <property type="term" value="F:helicase activity"/>
    <property type="evidence" value="ECO:0007669"/>
    <property type="project" value="UniProtKB-KW"/>
</dbReference>
<dbReference type="GO" id="GO:0003677">
    <property type="term" value="F:DNA binding"/>
    <property type="evidence" value="ECO:0007669"/>
    <property type="project" value="InterPro"/>
</dbReference>
<name>A0A6C0EF59_9ZZZZ</name>
<evidence type="ECO:0000256" key="3">
    <source>
        <dbReference type="ARBA" id="ARBA00022806"/>
    </source>
</evidence>
<dbReference type="PROSITE" id="PS51192">
    <property type="entry name" value="HELICASE_ATP_BIND_1"/>
    <property type="match status" value="1"/>
</dbReference>
<dbReference type="InterPro" id="IPR027417">
    <property type="entry name" value="P-loop_NTPase"/>
</dbReference>
<keyword evidence="4" id="KW-0067">ATP-binding</keyword>
<evidence type="ECO:0000259" key="6">
    <source>
        <dbReference type="PROSITE" id="PS51194"/>
    </source>
</evidence>
<dbReference type="GO" id="GO:0005524">
    <property type="term" value="F:ATP binding"/>
    <property type="evidence" value="ECO:0007669"/>
    <property type="project" value="UniProtKB-KW"/>
</dbReference>
<dbReference type="SUPFAM" id="SSF52540">
    <property type="entry name" value="P-loop containing nucleoside triphosphate hydrolases"/>
    <property type="match status" value="1"/>
</dbReference>
<dbReference type="GO" id="GO:0016787">
    <property type="term" value="F:hydrolase activity"/>
    <property type="evidence" value="ECO:0007669"/>
    <property type="project" value="UniProtKB-KW"/>
</dbReference>
<feature type="domain" description="Helicase ATP-binding" evidence="5">
    <location>
        <begin position="169"/>
        <end position="339"/>
    </location>
</feature>
<dbReference type="Gene3D" id="3.40.50.300">
    <property type="entry name" value="P-loop containing nucleotide triphosphate hydrolases"/>
    <property type="match status" value="2"/>
</dbReference>
<feature type="domain" description="Helicase C-terminal" evidence="6">
    <location>
        <begin position="391"/>
        <end position="555"/>
    </location>
</feature>
<evidence type="ECO:0008006" key="8">
    <source>
        <dbReference type="Google" id="ProtNLM"/>
    </source>
</evidence>
<dbReference type="PANTHER" id="PTHR11274">
    <property type="entry name" value="RAD25/XP-B DNA REPAIR HELICASE"/>
    <property type="match status" value="1"/>
</dbReference>
<dbReference type="InterPro" id="IPR001650">
    <property type="entry name" value="Helicase_C-like"/>
</dbReference>
<dbReference type="PANTHER" id="PTHR11274:SF0">
    <property type="entry name" value="GENERAL TRANSCRIPTION AND DNA REPAIR FACTOR IIH HELICASE SUBUNIT XPB"/>
    <property type="match status" value="1"/>
</dbReference>
<evidence type="ECO:0000313" key="7">
    <source>
        <dbReference type="EMBL" id="QHT26899.1"/>
    </source>
</evidence>
<dbReference type="InterPro" id="IPR006935">
    <property type="entry name" value="Helicase/UvrB_N"/>
</dbReference>